<accession>A0A0A0EJ56</accession>
<dbReference type="eggNOG" id="ENOG5033QSH">
    <property type="taxonomic scope" value="Bacteria"/>
</dbReference>
<organism evidence="2 3">
    <name type="scientific">Pseudooceanicola atlanticus</name>
    <dbReference type="NCBI Taxonomy" id="1461694"/>
    <lineage>
        <taxon>Bacteria</taxon>
        <taxon>Pseudomonadati</taxon>
        <taxon>Pseudomonadota</taxon>
        <taxon>Alphaproteobacteria</taxon>
        <taxon>Rhodobacterales</taxon>
        <taxon>Paracoccaceae</taxon>
        <taxon>Pseudooceanicola</taxon>
    </lineage>
</organism>
<feature type="transmembrane region" description="Helical" evidence="1">
    <location>
        <begin position="153"/>
        <end position="171"/>
    </location>
</feature>
<reference evidence="2 3" key="1">
    <citation type="journal article" date="2015" name="Antonie Van Leeuwenhoek">
        <title>Pseudooceanicola atlanticus gen. nov. sp. nov., isolated from surface seawater of the Atlantic Ocean and reclassification of Oceanicola batsensis, Oceanicola marinus, Oceanicola nitratireducens, Oceanicola nanhaiensis, Oceanicola antarcticus and Oceanicola flagellatus, as Pseudooceanicola batsensis comb. nov., Pseudooceanicola marinus comb. nov., Pseudooceanicola nitratireducens comb. nov., Pseudooceanicola nanhaiensis comb. nov., Pseudooceanicola antarcticus comb. nov., and Pseudooceanicola flagellatus comb. nov.</title>
        <authorList>
            <person name="Lai Q."/>
            <person name="Li G."/>
            <person name="Liu X."/>
            <person name="Du Y."/>
            <person name="Sun F."/>
            <person name="Shao Z."/>
        </authorList>
    </citation>
    <scope>NUCLEOTIDE SEQUENCE [LARGE SCALE GENOMIC DNA]</scope>
    <source>
        <strain evidence="2 3">22II-s11g</strain>
    </source>
</reference>
<dbReference type="RefSeq" id="WP_043744028.1">
    <property type="nucleotide sequence ID" value="NZ_AQQX01000001.1"/>
</dbReference>
<gene>
    <name evidence="2" type="ORF">ATO9_01385</name>
</gene>
<dbReference type="EMBL" id="AQQX01000001">
    <property type="protein sequence ID" value="KGM50183.1"/>
    <property type="molecule type" value="Genomic_DNA"/>
</dbReference>
<keyword evidence="1" id="KW-1133">Transmembrane helix</keyword>
<proteinExistence type="predicted"/>
<dbReference type="OrthoDB" id="7707180at2"/>
<protein>
    <submittedName>
        <fullName evidence="2">Uncharacterized protein</fullName>
    </submittedName>
</protein>
<sequence>MRYDFDMVYVIPESLRTGDLDHGPGSLSEQVALWRDPEVAKSLQRADPEVQDLFRDSGFGLTTHQSDLEPDTYPAMDDDARLMAVNLLAENLHDLGPASKRMDWGGFDLDEFLDHLDRAVPIGSIATAKGLKKAPTSLATQLAPLRNAFMSRVAPHLFVAVVFFLLINYGLQAVGIGDGGMTTFLRVLVGDFDAATSDF</sequence>
<name>A0A0A0EJ56_9RHOB</name>
<keyword evidence="1" id="KW-0812">Transmembrane</keyword>
<dbReference type="Proteomes" id="UP000030004">
    <property type="component" value="Unassembled WGS sequence"/>
</dbReference>
<comment type="caution">
    <text evidence="2">The sequence shown here is derived from an EMBL/GenBank/DDBJ whole genome shotgun (WGS) entry which is preliminary data.</text>
</comment>
<dbReference type="STRING" id="1461694.ATO9_01385"/>
<evidence type="ECO:0000256" key="1">
    <source>
        <dbReference type="SAM" id="Phobius"/>
    </source>
</evidence>
<evidence type="ECO:0000313" key="3">
    <source>
        <dbReference type="Proteomes" id="UP000030004"/>
    </source>
</evidence>
<dbReference type="AlphaFoldDB" id="A0A0A0EJ56"/>
<keyword evidence="1" id="KW-0472">Membrane</keyword>
<keyword evidence="3" id="KW-1185">Reference proteome</keyword>
<evidence type="ECO:0000313" key="2">
    <source>
        <dbReference type="EMBL" id="KGM50183.1"/>
    </source>
</evidence>